<comment type="caution">
    <text evidence="1">The sequence shown here is derived from an EMBL/GenBank/DDBJ whole genome shotgun (WGS) entry which is preliminary data.</text>
</comment>
<name>A0ACC1HU35_9FUNG</name>
<gene>
    <name evidence="1" type="ORF">EV182_002592</name>
</gene>
<protein>
    <submittedName>
        <fullName evidence="1">Uncharacterized protein</fullName>
    </submittedName>
</protein>
<keyword evidence="2" id="KW-1185">Reference proteome</keyword>
<dbReference type="Proteomes" id="UP001145114">
    <property type="component" value="Unassembled WGS sequence"/>
</dbReference>
<accession>A0ACC1HU35</accession>
<evidence type="ECO:0000313" key="2">
    <source>
        <dbReference type="Proteomes" id="UP001145114"/>
    </source>
</evidence>
<organism evidence="1 2">
    <name type="scientific">Spiromyces aspiralis</name>
    <dbReference type="NCBI Taxonomy" id="68401"/>
    <lineage>
        <taxon>Eukaryota</taxon>
        <taxon>Fungi</taxon>
        <taxon>Fungi incertae sedis</taxon>
        <taxon>Zoopagomycota</taxon>
        <taxon>Kickxellomycotina</taxon>
        <taxon>Kickxellomycetes</taxon>
        <taxon>Kickxellales</taxon>
        <taxon>Kickxellaceae</taxon>
        <taxon>Spiromyces</taxon>
    </lineage>
</organism>
<reference evidence="1" key="1">
    <citation type="submission" date="2022-06" db="EMBL/GenBank/DDBJ databases">
        <title>Phylogenomic reconstructions and comparative analyses of Kickxellomycotina fungi.</title>
        <authorList>
            <person name="Reynolds N.K."/>
            <person name="Stajich J.E."/>
            <person name="Barry K."/>
            <person name="Grigoriev I.V."/>
            <person name="Crous P."/>
            <person name="Smith M.E."/>
        </authorList>
    </citation>
    <scope>NUCLEOTIDE SEQUENCE</scope>
    <source>
        <strain evidence="1">RSA 2271</strain>
    </source>
</reference>
<evidence type="ECO:0000313" key="1">
    <source>
        <dbReference type="EMBL" id="KAJ1679171.1"/>
    </source>
</evidence>
<dbReference type="EMBL" id="JAMZIH010000555">
    <property type="protein sequence ID" value="KAJ1679171.1"/>
    <property type="molecule type" value="Genomic_DNA"/>
</dbReference>
<sequence length="115" mass="12501">MSSLSKITEVMFKGKGNEGPLQPGQKRKAEEHALPDDVSSNYTTSEDDEPSSSEGSDQNSKNGDELAEGGIVNVGFDFLSPQKGGFHGIKRMLQVMFDRDAVDFNLSELADMITD</sequence>
<proteinExistence type="predicted"/>